<dbReference type="OrthoDB" id="7402074at2759"/>
<dbReference type="EMBL" id="CADEBC010000473">
    <property type="protein sequence ID" value="CAB3231685.1"/>
    <property type="molecule type" value="Genomic_DNA"/>
</dbReference>
<reference evidence="2 3" key="1">
    <citation type="submission" date="2020-04" db="EMBL/GenBank/DDBJ databases">
        <authorList>
            <person name="Wallbank WR R."/>
            <person name="Pardo Diaz C."/>
            <person name="Kozak K."/>
            <person name="Martin S."/>
            <person name="Jiggins C."/>
            <person name="Moest M."/>
            <person name="Warren A I."/>
            <person name="Byers J.R.P. K."/>
            <person name="Montejo-Kovacevich G."/>
            <person name="Yen C E."/>
        </authorList>
    </citation>
    <scope>NUCLEOTIDE SEQUENCE [LARGE SCALE GENOMIC DNA]</scope>
</reference>
<feature type="compositionally biased region" description="Basic and acidic residues" evidence="1">
    <location>
        <begin position="308"/>
        <end position="318"/>
    </location>
</feature>
<feature type="region of interest" description="Disordered" evidence="1">
    <location>
        <begin position="292"/>
        <end position="345"/>
    </location>
</feature>
<dbReference type="Proteomes" id="UP000494106">
    <property type="component" value="Unassembled WGS sequence"/>
</dbReference>
<accession>A0A8S0ZFN7</accession>
<comment type="caution">
    <text evidence="2">The sequence shown here is derived from an EMBL/GenBank/DDBJ whole genome shotgun (WGS) entry which is preliminary data.</text>
</comment>
<evidence type="ECO:0000313" key="2">
    <source>
        <dbReference type="EMBL" id="CAB3231685.1"/>
    </source>
</evidence>
<feature type="compositionally biased region" description="Basic and acidic residues" evidence="1">
    <location>
        <begin position="475"/>
        <end position="490"/>
    </location>
</feature>
<feature type="region of interest" description="Disordered" evidence="1">
    <location>
        <begin position="554"/>
        <end position="573"/>
    </location>
</feature>
<evidence type="ECO:0000256" key="1">
    <source>
        <dbReference type="SAM" id="MobiDB-lite"/>
    </source>
</evidence>
<dbReference type="AlphaFoldDB" id="A0A8S0ZFN7"/>
<feature type="compositionally biased region" description="Basic and acidic residues" evidence="1">
    <location>
        <begin position="327"/>
        <end position="339"/>
    </location>
</feature>
<proteinExistence type="predicted"/>
<feature type="region of interest" description="Disordered" evidence="1">
    <location>
        <begin position="475"/>
        <end position="495"/>
    </location>
</feature>
<evidence type="ECO:0000313" key="3">
    <source>
        <dbReference type="Proteomes" id="UP000494106"/>
    </source>
</evidence>
<name>A0A8S0ZFN7_ARCPL</name>
<keyword evidence="3" id="KW-1185">Reference proteome</keyword>
<sequence length="641" mass="74618">MSSGTPKLSIKSKAKSTSITKKSVKKDSIIFIFKNKVKVSKINVKHVELIEGMDADYIKQRFSIKGSKAKILENMVTDYKDGKLSLPGLSHTSKFDEKILDKSRIIQIITDYESAKKKREIEDIHKSVDLLKKKFDISLSETKILENFLDNLNKGSLESLQLFKEKLDSKSLDKNKFNALLARYEAADKYSRATPVFLAISNKFLPSFCKAIIFALIIILVTKGKHGDDKTLLVEKGHSKSHSNSKGLETKHNIFSKLIYNIEKVEVDDTNHSKKLRKPIVAKKPIVKKSEIKHRIEKPIYPQKRHREKQDYEHKKSQDTSNNSRNSHKEKSSVDKQLKQNEGSSVRYPKIIQAIKLKRNHESIDITQNEKRPMMSRIVKAIEVRRHHGKIDENRVEEVPMMTRIAKAIEIKRHRNKVEAKEVEERPLRSRIVRAMEIKRNHEQIEEKPKQIHDRPMIHRIVNRAMDIKPSFHFHDKTENESNHSPEKSRIPSKNNVEYNLSTKIWQVLSHDLFNSSDDDGDDKFKATDSEMKNHILSVVRKYNKKEIDKNSQFCDETQTREHPSSSSASKKKMKQAVKRQLWQWAKNAIKNNEHWSKLFAENHIMLDNINIDKLDLSLIDLEALGIENKMLKRTIVWLFK</sequence>
<organism evidence="2 3">
    <name type="scientific">Arctia plantaginis</name>
    <name type="common">Wood tiger moth</name>
    <name type="synonym">Phalaena plantaginis</name>
    <dbReference type="NCBI Taxonomy" id="874455"/>
    <lineage>
        <taxon>Eukaryota</taxon>
        <taxon>Metazoa</taxon>
        <taxon>Ecdysozoa</taxon>
        <taxon>Arthropoda</taxon>
        <taxon>Hexapoda</taxon>
        <taxon>Insecta</taxon>
        <taxon>Pterygota</taxon>
        <taxon>Neoptera</taxon>
        <taxon>Endopterygota</taxon>
        <taxon>Lepidoptera</taxon>
        <taxon>Glossata</taxon>
        <taxon>Ditrysia</taxon>
        <taxon>Noctuoidea</taxon>
        <taxon>Erebidae</taxon>
        <taxon>Arctiinae</taxon>
        <taxon>Arctia</taxon>
    </lineage>
</organism>
<protein>
    <submittedName>
        <fullName evidence="2">Uncharacterized protein</fullName>
    </submittedName>
</protein>
<gene>
    <name evidence="2" type="ORF">APLA_LOCUS4548</name>
</gene>